<dbReference type="InterPro" id="IPR001387">
    <property type="entry name" value="Cro/C1-type_HTH"/>
</dbReference>
<dbReference type="CDD" id="cd00093">
    <property type="entry name" value="HTH_XRE"/>
    <property type="match status" value="1"/>
</dbReference>
<dbReference type="AlphaFoldDB" id="A0A8J7ULW6"/>
<feature type="domain" description="HTH cro/C1-type" evidence="1">
    <location>
        <begin position="25"/>
        <end position="80"/>
    </location>
</feature>
<dbReference type="Pfam" id="PF13560">
    <property type="entry name" value="HTH_31"/>
    <property type="match status" value="1"/>
</dbReference>
<dbReference type="InterPro" id="IPR010982">
    <property type="entry name" value="Lambda_DNA-bd_dom_sf"/>
</dbReference>
<name>A0A8J7ULW6_9HYPH</name>
<accession>A0A8J7ULW6</accession>
<keyword evidence="3" id="KW-1185">Reference proteome</keyword>
<organism evidence="2 3">
    <name type="scientific">Tianweitania sediminis</name>
    <dbReference type="NCBI Taxonomy" id="1502156"/>
    <lineage>
        <taxon>Bacteria</taxon>
        <taxon>Pseudomonadati</taxon>
        <taxon>Pseudomonadota</taxon>
        <taxon>Alphaproteobacteria</taxon>
        <taxon>Hyphomicrobiales</taxon>
        <taxon>Phyllobacteriaceae</taxon>
        <taxon>Tianweitania</taxon>
    </lineage>
</organism>
<proteinExistence type="predicted"/>
<gene>
    <name evidence="2" type="ORF">J5Y06_21310</name>
</gene>
<dbReference type="SMART" id="SM00530">
    <property type="entry name" value="HTH_XRE"/>
    <property type="match status" value="1"/>
</dbReference>
<dbReference type="Proteomes" id="UP000666240">
    <property type="component" value="Unassembled WGS sequence"/>
</dbReference>
<dbReference type="SUPFAM" id="SSF47413">
    <property type="entry name" value="lambda repressor-like DNA-binding domains"/>
    <property type="match status" value="1"/>
</dbReference>
<dbReference type="GO" id="GO:0003677">
    <property type="term" value="F:DNA binding"/>
    <property type="evidence" value="ECO:0007669"/>
    <property type="project" value="InterPro"/>
</dbReference>
<evidence type="ECO:0000259" key="1">
    <source>
        <dbReference type="PROSITE" id="PS50943"/>
    </source>
</evidence>
<reference evidence="2" key="1">
    <citation type="submission" date="2021-03" db="EMBL/GenBank/DDBJ databases">
        <title>Genome sequencing and assembly of Tianweitania sediminis.</title>
        <authorList>
            <person name="Chhetri G."/>
        </authorList>
    </citation>
    <scope>NUCLEOTIDE SEQUENCE</scope>
    <source>
        <strain evidence="2">Z8</strain>
    </source>
</reference>
<comment type="caution">
    <text evidence="2">The sequence shown here is derived from an EMBL/GenBank/DDBJ whole genome shotgun (WGS) entry which is preliminary data.</text>
</comment>
<sequence length="134" mass="14608">MFSHPQQGIAQDDVVKLRQAAGAYLRSLREAAGLSQRNLAKAVGIEHYTFISQIESGRGRVPPAQMADWAAALGVSSREFAINLMRYYDPLTFELIFTEEVVGKLLAGGTAKSTDNAQDLEARIAKLETLLAGR</sequence>
<dbReference type="PROSITE" id="PS50943">
    <property type="entry name" value="HTH_CROC1"/>
    <property type="match status" value="1"/>
</dbReference>
<evidence type="ECO:0000313" key="2">
    <source>
        <dbReference type="EMBL" id="MBP0441194.1"/>
    </source>
</evidence>
<protein>
    <submittedName>
        <fullName evidence="2">Helix-turn-helix transcriptional regulator</fullName>
    </submittedName>
</protein>
<dbReference type="Gene3D" id="1.10.260.40">
    <property type="entry name" value="lambda repressor-like DNA-binding domains"/>
    <property type="match status" value="1"/>
</dbReference>
<evidence type="ECO:0000313" key="3">
    <source>
        <dbReference type="Proteomes" id="UP000666240"/>
    </source>
</evidence>
<dbReference type="EMBL" id="JAGIYY010000012">
    <property type="protein sequence ID" value="MBP0441194.1"/>
    <property type="molecule type" value="Genomic_DNA"/>
</dbReference>